<comment type="caution">
    <text evidence="1">The sequence shown here is derived from an EMBL/GenBank/DDBJ whole genome shotgun (WGS) entry which is preliminary data.</text>
</comment>
<organism evidence="1 2">
    <name type="scientific">Naganishia cerealis</name>
    <dbReference type="NCBI Taxonomy" id="610337"/>
    <lineage>
        <taxon>Eukaryota</taxon>
        <taxon>Fungi</taxon>
        <taxon>Dikarya</taxon>
        <taxon>Basidiomycota</taxon>
        <taxon>Agaricomycotina</taxon>
        <taxon>Tremellomycetes</taxon>
        <taxon>Filobasidiales</taxon>
        <taxon>Filobasidiaceae</taxon>
        <taxon>Naganishia</taxon>
    </lineage>
</organism>
<gene>
    <name evidence="1" type="ORF">QFC19_001049</name>
</gene>
<dbReference type="Proteomes" id="UP001241377">
    <property type="component" value="Unassembled WGS sequence"/>
</dbReference>
<dbReference type="EMBL" id="JASBWR010000007">
    <property type="protein sequence ID" value="KAJ9111690.1"/>
    <property type="molecule type" value="Genomic_DNA"/>
</dbReference>
<protein>
    <submittedName>
        <fullName evidence="1">Uncharacterized protein</fullName>
    </submittedName>
</protein>
<reference evidence="1" key="1">
    <citation type="submission" date="2023-04" db="EMBL/GenBank/DDBJ databases">
        <title>Draft Genome sequencing of Naganishia species isolated from polar environments using Oxford Nanopore Technology.</title>
        <authorList>
            <person name="Leo P."/>
            <person name="Venkateswaran K."/>
        </authorList>
    </citation>
    <scope>NUCLEOTIDE SEQUENCE</scope>
    <source>
        <strain evidence="1">MNA-CCFEE 5261</strain>
    </source>
</reference>
<evidence type="ECO:0000313" key="2">
    <source>
        <dbReference type="Proteomes" id="UP001241377"/>
    </source>
</evidence>
<evidence type="ECO:0000313" key="1">
    <source>
        <dbReference type="EMBL" id="KAJ9111690.1"/>
    </source>
</evidence>
<keyword evidence="2" id="KW-1185">Reference proteome</keyword>
<name>A0ACC2WKI1_9TREE</name>
<sequence>MPKAHKTKLNPGKVKVIDVPQPRKRMGKELGVPNLKASQKALAQQHARGIKEVLEMPINAADTFVSADPLDAALTIRDSSVRAFARELKKVIDRSDVIIQVLDARDPEGTRSKWVEDEVRKREADGKRLIGVVNKIDLVPRANLEAWLKHLRLSFPVLPFKSSTQSQRSNLSQAHVPTATGGENASIPSTAASMGAPSLLRLLKQYALSRPHQTLTVGIIGYPNVGKSSLINSLKRSRACAVAAQPGKTRIIQEVMLDKGVKVLDCPGVVLEDFGTHQGGEEDRRKRLGEVMLRNCIKVEEIEDPIAPVEAILSRVDMPIMQGLYPGLQPYSNVTEFLIQVALSTGRLKGQGIPNLEAAAVVVLRHWNDGKIPFYTTAPQTATTTVNTGSNGAAVESVGAGMQVDDSANSGDAILSGFSAAFDLDGLLANFGGSGEFDEEEDAALVKRDIETSGDAQAIPIDDDILVNSAPGQTIAAKLPTFQQMPKPVGLKTYPSLPTSVGEPQSGNQFSRLFTQAELELLPNSHPLDRKALKKAAKRTAKAAREAEIREREADEDMFDASAMFGSMSVAIPKRPEKKKAKAKPQQVKTVRGTLPPVTIDAETQKELEFANFLNSVGANAPLRRRAIEARIFTRIHPSNDIAQYREHPFTIKMDSEGQERSQLSLAERLMPVDEMQVETSEESMRLRTLLDGPLEATNTTTYDSGLPDQGLEASMEEGAGLTNLANRIAKNRLYTRDETAPDAPETRVPSHVLNEVDLEFLNEVVSESPIRSNALHLSGTPLAHLSTDKIFHYVTQYAPVPLGVEWISDNRLVLVFQDGREAKIAISLLAKTGFDPYPPNNDDPLELRAAKAVPRRLLPLPENEPTSDETTSDDKIVRPRKSDALDPTDLLFDRKRDLVPVKKTNDEDLPEGLREGARLDIRYAMESDVKARTAAKDSQWYKQHGRTAGKGINAREQGHRHSPYGRRRSASPGSRNVNENDRRERGGTGRRPRRTQTDLDAELDAMRSGTFVEPATDISMDTAEEPSRNRRQGGRRDGNRREQRSQADLDAELEAFLADRGERGESVKEVVDKSNRFE</sequence>
<accession>A0ACC2WKI1</accession>
<proteinExistence type="predicted"/>